<comment type="caution">
    <text evidence="4">The sequence shown here is derived from an EMBL/GenBank/DDBJ whole genome shotgun (WGS) entry which is preliminary data.</text>
</comment>
<gene>
    <name evidence="4" type="ORF">J7I42_34485</name>
</gene>
<keyword evidence="1" id="KW-0812">Transmembrane</keyword>
<dbReference type="InterPro" id="IPR040884">
    <property type="entry name" value="SLATT_1"/>
</dbReference>
<feature type="transmembrane region" description="Helical" evidence="1">
    <location>
        <begin position="333"/>
        <end position="351"/>
    </location>
</feature>
<sequence length="586" mass="64988">MTATPTNTFDVSFPNKNTARVVIPSDTESIETIHQALAIPNYKSVILVLGGAESIAAEIKPNLSQLFDRGIAKAVIQAEALVIDGGTLSGVMQLMGEGLAGRDARIKLVGIAPESLVTYPTKNTNGSPALVELEPNHSHFVLTPGKQWDDATATFYQLVRYWIHSTNKTSSNTEDKTPCLALLAGGGAISKNEVLYAVRKNIPVIVIAGSGGLADEIAKAITDKATNSPDRQIAEIVADGDIQVFTLGHPVKGLERLIIRKLGIDKLLKQAWESFANYDHNAKRQQKKFNRLQKWIIWTGLIGTALVIINQLPKSDGTFDWIKKFVRFAETPIHLILLIIPITLTILLTIYNKFKPGNKWLLLRSGAEAIKREIYKYRVRGGVYANNSENQLSQAIETVTRRIMRTEVNASAIIPYTGPFPPDMDAANKCDDGFCELTPDQYVELRLGDQINYFTDKSLKLEKKLKIYSYAAYITGGVGTFLVALNQDLWLPLTTAIVTAIGTYFSYRQTESTLVKYNQAIEDLKNIRKWWYALNAEEQADPVNINSLVEHTEQVLQSETDGWVQQIQNALDNLRKTPDKADGDGK</sequence>
<proteinExistence type="predicted"/>
<dbReference type="EMBL" id="JAGHKO010000024">
    <property type="protein sequence ID" value="MBO9205449.1"/>
    <property type="molecule type" value="Genomic_DNA"/>
</dbReference>
<feature type="transmembrane region" description="Helical" evidence="1">
    <location>
        <begin position="467"/>
        <end position="484"/>
    </location>
</feature>
<dbReference type="InterPro" id="IPR050927">
    <property type="entry name" value="TRPM"/>
</dbReference>
<accession>A0ABS3Z5L8</accession>
<keyword evidence="1" id="KW-0472">Membrane</keyword>
<dbReference type="InterPro" id="IPR041482">
    <property type="entry name" value="LSDAT_prok"/>
</dbReference>
<dbReference type="PANTHER" id="PTHR13800">
    <property type="entry name" value="TRANSIENT RECEPTOR POTENTIAL CATION CHANNEL, SUBFAMILY M, MEMBER 6"/>
    <property type="match status" value="1"/>
</dbReference>
<evidence type="ECO:0000259" key="3">
    <source>
        <dbReference type="Pfam" id="PF18181"/>
    </source>
</evidence>
<feature type="domain" description="LSDAT prokaryote" evidence="2">
    <location>
        <begin position="44"/>
        <end position="248"/>
    </location>
</feature>
<evidence type="ECO:0000313" key="4">
    <source>
        <dbReference type="EMBL" id="MBO9205449.1"/>
    </source>
</evidence>
<keyword evidence="5" id="KW-1185">Reference proteome</keyword>
<dbReference type="NCBIfam" id="NF033634">
    <property type="entry name" value="SLATT_1"/>
    <property type="match status" value="1"/>
</dbReference>
<evidence type="ECO:0000256" key="1">
    <source>
        <dbReference type="SAM" id="Phobius"/>
    </source>
</evidence>
<feature type="transmembrane region" description="Helical" evidence="1">
    <location>
        <begin position="490"/>
        <end position="507"/>
    </location>
</feature>
<dbReference type="Pfam" id="PF18171">
    <property type="entry name" value="LSDAT_prok"/>
    <property type="match status" value="1"/>
</dbReference>
<dbReference type="RefSeq" id="WP_209145025.1">
    <property type="nucleotide sequence ID" value="NZ_JAGHKO010000024.1"/>
</dbReference>
<evidence type="ECO:0000313" key="5">
    <source>
        <dbReference type="Proteomes" id="UP000677244"/>
    </source>
</evidence>
<dbReference type="Proteomes" id="UP000677244">
    <property type="component" value="Unassembled WGS sequence"/>
</dbReference>
<reference evidence="4 5" key="1">
    <citation type="submission" date="2021-03" db="EMBL/GenBank/DDBJ databases">
        <title>Assistant Professor.</title>
        <authorList>
            <person name="Huq M.A."/>
        </authorList>
    </citation>
    <scope>NUCLEOTIDE SEQUENCE [LARGE SCALE GENOMIC DNA]</scope>
    <source>
        <strain evidence="4 5">MAH-29</strain>
    </source>
</reference>
<dbReference type="Pfam" id="PF18181">
    <property type="entry name" value="SLATT_1"/>
    <property type="match status" value="1"/>
</dbReference>
<organism evidence="4 5">
    <name type="scientific">Niastella soli</name>
    <dbReference type="NCBI Taxonomy" id="2821487"/>
    <lineage>
        <taxon>Bacteria</taxon>
        <taxon>Pseudomonadati</taxon>
        <taxon>Bacteroidota</taxon>
        <taxon>Chitinophagia</taxon>
        <taxon>Chitinophagales</taxon>
        <taxon>Chitinophagaceae</taxon>
        <taxon>Niastella</taxon>
    </lineage>
</organism>
<feature type="domain" description="SMODS and SLOG-associating 2TM effector" evidence="3">
    <location>
        <begin position="442"/>
        <end position="563"/>
    </location>
</feature>
<name>A0ABS3Z5L8_9BACT</name>
<dbReference type="Pfam" id="PF14015">
    <property type="entry name" value="DUF4231"/>
    <property type="match status" value="1"/>
</dbReference>
<feature type="transmembrane region" description="Helical" evidence="1">
    <location>
        <begin position="295"/>
        <end position="313"/>
    </location>
</feature>
<dbReference type="PANTHER" id="PTHR13800:SF12">
    <property type="entry name" value="TRANSIENT RECEPTOR POTENTIAL CATION CHANNEL SUBFAMILY M MEMBER-LIKE 2"/>
    <property type="match status" value="1"/>
</dbReference>
<protein>
    <submittedName>
        <fullName evidence="4">DUF4231 domain-containing protein</fullName>
    </submittedName>
</protein>
<keyword evidence="1" id="KW-1133">Transmembrane helix</keyword>
<dbReference type="InterPro" id="IPR025325">
    <property type="entry name" value="DUF4231"/>
</dbReference>
<evidence type="ECO:0000259" key="2">
    <source>
        <dbReference type="Pfam" id="PF18171"/>
    </source>
</evidence>